<dbReference type="RefSeq" id="WP_282299151.1">
    <property type="nucleotide sequence ID" value="NZ_CP124616.1"/>
</dbReference>
<organism evidence="2 3">
    <name type="scientific">Tropicibacter oceani</name>
    <dbReference type="NCBI Taxonomy" id="3058420"/>
    <lineage>
        <taxon>Bacteria</taxon>
        <taxon>Pseudomonadati</taxon>
        <taxon>Pseudomonadota</taxon>
        <taxon>Alphaproteobacteria</taxon>
        <taxon>Rhodobacterales</taxon>
        <taxon>Roseobacteraceae</taxon>
        <taxon>Tropicibacter</taxon>
    </lineage>
</organism>
<evidence type="ECO:0000313" key="2">
    <source>
        <dbReference type="EMBL" id="WGW02518.1"/>
    </source>
</evidence>
<feature type="region of interest" description="Disordered" evidence="1">
    <location>
        <begin position="201"/>
        <end position="220"/>
    </location>
</feature>
<proteinExistence type="predicted"/>
<gene>
    <name evidence="2" type="ORF">QF118_11230</name>
</gene>
<accession>A0ABY8QDJ7</accession>
<protein>
    <submittedName>
        <fullName evidence="2">Phage tail tape measure protein</fullName>
    </submittedName>
</protein>
<evidence type="ECO:0000256" key="1">
    <source>
        <dbReference type="SAM" id="MobiDB-lite"/>
    </source>
</evidence>
<dbReference type="EMBL" id="CP124616">
    <property type="protein sequence ID" value="WGW02518.1"/>
    <property type="molecule type" value="Genomic_DNA"/>
</dbReference>
<name>A0ABY8QDJ7_9RHOB</name>
<reference evidence="2 3" key="1">
    <citation type="submission" date="2023-05" db="EMBL/GenBank/DDBJ databases">
        <title>YMD87, complete Genome.</title>
        <authorList>
            <person name="Zhang J."/>
            <person name="Xu X."/>
        </authorList>
    </citation>
    <scope>NUCLEOTIDE SEQUENCE [LARGE SCALE GENOMIC DNA]</scope>
    <source>
        <strain evidence="2 3">YMD87</strain>
    </source>
</reference>
<keyword evidence="3" id="KW-1185">Reference proteome</keyword>
<dbReference type="Proteomes" id="UP001241605">
    <property type="component" value="Chromosome"/>
</dbReference>
<evidence type="ECO:0000313" key="3">
    <source>
        <dbReference type="Proteomes" id="UP001241605"/>
    </source>
</evidence>
<sequence>MSDLDMIDDLGDEVEALKSSLGGAVGMAAQFDAELKRIHQTFSATGDGAARLERTLSSGVSRAIDGVVLDGMKLSDALQVVASSMINAAYRAAVKPVADHVGGLLSTGMSAMFGSFSPFANGGSFSQGRVMPFATGGIVSGPVSFPMRGGTGLMGEAGPEAIMPLTRGADGKLGVRSQGGGQPVTVVMNISTPDVQGFQRSQSQIAAQMSRALGKGARNR</sequence>